<gene>
    <name evidence="2" type="ORF">FSZ31_00420</name>
</gene>
<keyword evidence="1" id="KW-0732">Signal</keyword>
<dbReference type="Proteomes" id="UP000321129">
    <property type="component" value="Unassembled WGS sequence"/>
</dbReference>
<accession>A0A5C6UMF0</accession>
<name>A0A5C6UMF0_9SPHN</name>
<evidence type="ECO:0000313" key="2">
    <source>
        <dbReference type="EMBL" id="TXC73266.1"/>
    </source>
</evidence>
<dbReference type="EMBL" id="VOPY01000001">
    <property type="protein sequence ID" value="TXC73266.1"/>
    <property type="molecule type" value="Genomic_DNA"/>
</dbReference>
<dbReference type="OrthoDB" id="7187321at2"/>
<reference evidence="2 3" key="1">
    <citation type="submission" date="2019-08" db="EMBL/GenBank/DDBJ databases">
        <title>Sphingorhabdus soil sp. nov., isolated from arctic soil.</title>
        <authorList>
            <person name="Liu Y."/>
        </authorList>
    </citation>
    <scope>NUCLEOTIDE SEQUENCE [LARGE SCALE GENOMIC DNA]</scope>
    <source>
        <strain evidence="2 3">D-2Q-5-6</strain>
    </source>
</reference>
<sequence length="186" mass="18682">MNKAIPLALVLTSGLAVSTPAFAQSTSDAKQFAVIGNVPALCAGGTIDGANATFDLGVLVDTSTGFLRTDLSAPAKTISGSFCSIRSTIRVDATPIAAQTFTAAPPAGFARTVDFTATASGWTTTPARYATGSATHPDATQTRSTAFTGDISVALSQFATGGGATLRLVADPTYLGTVTVTLTAVD</sequence>
<evidence type="ECO:0000256" key="1">
    <source>
        <dbReference type="SAM" id="SignalP"/>
    </source>
</evidence>
<organism evidence="2 3">
    <name type="scientific">Flavisphingopyxis soli</name>
    <dbReference type="NCBI Taxonomy" id="2601267"/>
    <lineage>
        <taxon>Bacteria</taxon>
        <taxon>Pseudomonadati</taxon>
        <taxon>Pseudomonadota</taxon>
        <taxon>Alphaproteobacteria</taxon>
        <taxon>Sphingomonadales</taxon>
        <taxon>Sphingopyxidaceae</taxon>
        <taxon>Flavisphingopyxis</taxon>
    </lineage>
</organism>
<protein>
    <recommendedName>
        <fullName evidence="4">DUF4402 domain-containing protein</fullName>
    </recommendedName>
</protein>
<dbReference type="AlphaFoldDB" id="A0A5C6UMF0"/>
<evidence type="ECO:0008006" key="4">
    <source>
        <dbReference type="Google" id="ProtNLM"/>
    </source>
</evidence>
<evidence type="ECO:0000313" key="3">
    <source>
        <dbReference type="Proteomes" id="UP000321129"/>
    </source>
</evidence>
<feature type="signal peptide" evidence="1">
    <location>
        <begin position="1"/>
        <end position="23"/>
    </location>
</feature>
<comment type="caution">
    <text evidence="2">The sequence shown here is derived from an EMBL/GenBank/DDBJ whole genome shotgun (WGS) entry which is preliminary data.</text>
</comment>
<keyword evidence="3" id="KW-1185">Reference proteome</keyword>
<proteinExistence type="predicted"/>
<feature type="chain" id="PRO_5022856940" description="DUF4402 domain-containing protein" evidence="1">
    <location>
        <begin position="24"/>
        <end position="186"/>
    </location>
</feature>